<keyword evidence="2" id="KW-1133">Transmembrane helix</keyword>
<feature type="compositionally biased region" description="Low complexity" evidence="1">
    <location>
        <begin position="757"/>
        <end position="775"/>
    </location>
</feature>
<dbReference type="InterPro" id="IPR013783">
    <property type="entry name" value="Ig-like_fold"/>
</dbReference>
<feature type="region of interest" description="Disordered" evidence="1">
    <location>
        <begin position="740"/>
        <end position="784"/>
    </location>
</feature>
<gene>
    <name evidence="3" type="ORF">GCM10009760_11950</name>
</gene>
<evidence type="ECO:0000256" key="2">
    <source>
        <dbReference type="SAM" id="Phobius"/>
    </source>
</evidence>
<dbReference type="Proteomes" id="UP001422759">
    <property type="component" value="Unassembled WGS sequence"/>
</dbReference>
<evidence type="ECO:0000313" key="4">
    <source>
        <dbReference type="Proteomes" id="UP001422759"/>
    </source>
</evidence>
<keyword evidence="4" id="KW-1185">Reference proteome</keyword>
<evidence type="ECO:0000313" key="3">
    <source>
        <dbReference type="EMBL" id="GAA2134521.1"/>
    </source>
</evidence>
<feature type="transmembrane region" description="Helical" evidence="2">
    <location>
        <begin position="716"/>
        <end position="737"/>
    </location>
</feature>
<reference evidence="3 4" key="1">
    <citation type="journal article" date="2019" name="Int. J. Syst. Evol. Microbiol.">
        <title>The Global Catalogue of Microorganisms (GCM) 10K type strain sequencing project: providing services to taxonomists for standard genome sequencing and annotation.</title>
        <authorList>
            <consortium name="The Broad Institute Genomics Platform"/>
            <consortium name="The Broad Institute Genome Sequencing Center for Infectious Disease"/>
            <person name="Wu L."/>
            <person name="Ma J."/>
        </authorList>
    </citation>
    <scope>NUCLEOTIDE SEQUENCE [LARGE SCALE GENOMIC DNA]</scope>
    <source>
        <strain evidence="3 4">JCM 14560</strain>
    </source>
</reference>
<evidence type="ECO:0000256" key="1">
    <source>
        <dbReference type="SAM" id="MobiDB-lite"/>
    </source>
</evidence>
<dbReference type="RefSeq" id="WP_344461464.1">
    <property type="nucleotide sequence ID" value="NZ_BAAANT010000004.1"/>
</dbReference>
<keyword evidence="2" id="KW-0472">Membrane</keyword>
<dbReference type="Pfam" id="PF19516">
    <property type="entry name" value="DUF6049"/>
    <property type="match status" value="1"/>
</dbReference>
<dbReference type="Gene3D" id="2.60.40.10">
    <property type="entry name" value="Immunoglobulins"/>
    <property type="match status" value="1"/>
</dbReference>
<keyword evidence="2" id="KW-0812">Transmembrane</keyword>
<organism evidence="3 4">
    <name type="scientific">Kitasatospora kazusensis</name>
    <dbReference type="NCBI Taxonomy" id="407974"/>
    <lineage>
        <taxon>Bacteria</taxon>
        <taxon>Bacillati</taxon>
        <taxon>Actinomycetota</taxon>
        <taxon>Actinomycetes</taxon>
        <taxon>Kitasatosporales</taxon>
        <taxon>Streptomycetaceae</taxon>
        <taxon>Kitasatospora</taxon>
    </lineage>
</organism>
<dbReference type="InterPro" id="IPR046112">
    <property type="entry name" value="DUF6049"/>
</dbReference>
<sequence length="784" mass="81463">MSERWGSPQPEAGAGRTTGRTAKRLGALLAGAAVLLSAATPALAVGPVRGTLTGVRTSGSAEYPATMVINTVKPAVAAQTGDTVTVTGVITNAGGSDLRATTVAVRTPVSKKPLESRSELGLIASRNSPTGQDGIDQNTNQQIGTIPAGQSRQFSVAVTPADLGIEEPGVYELAVDLWGGTEDNEKAHALGIARTFLPYSPQAASKTQIAALWPLTHAPELVAQTMPDTEQTPVLRDESLAADLAPGGRLFQLVKTGETLPGLTWVVDPDLLDAVYAMTKPYRVQKPGTAGESAQNDNTVAGTGKAVADAWLKELRTAVAASGNEVVALPYADPDLASIAHNGNGLTGMDTALSKAGTVGRVTAEGRLSVDVRTNVAWPYQGYLDQQVAATSRTAGDDLVLVNGASLPEDPKKLSYTPNAVRPIGGGQNAVVADETVSDLFQQDLSSQPARTAATQRFLAETLVITKEQPADQRNLLVMPPRTLTVDAANTLASAILEAQKDGWLSLVKLDTVATATPTPGANGNVPGPAEYPDGPRRTELSDSALGDVMNVQSGLDELMRILTQPQRVRSPFSAAMLRSLSTAWRDRTDAAGAYRAGVQGYLDNLVSAVKVPAKSVITLPGDSGTLLVSVKNDLNQAVGNLELRLTSGQLNRLNVGPPESIVLDANTSRTLRFPAKAQVNGSVQMTAQLWTTGPDAKQYGEPVTFTVEVTSVTQGVLYVIGGGVVLILLAAVRFSLQRKKRSADPDAGPDADPDAPAEAGPDADPGSAAVAGDPVSGDEKVGH</sequence>
<name>A0ABN2YZP5_9ACTN</name>
<comment type="caution">
    <text evidence="3">The sequence shown here is derived from an EMBL/GenBank/DDBJ whole genome shotgun (WGS) entry which is preliminary data.</text>
</comment>
<protein>
    <submittedName>
        <fullName evidence="3">DUF6049 family protein</fullName>
    </submittedName>
</protein>
<accession>A0ABN2YZP5</accession>
<dbReference type="EMBL" id="BAAANT010000004">
    <property type="protein sequence ID" value="GAA2134521.1"/>
    <property type="molecule type" value="Genomic_DNA"/>
</dbReference>
<proteinExistence type="predicted"/>